<feature type="transmembrane region" description="Helical" evidence="1">
    <location>
        <begin position="12"/>
        <end position="36"/>
    </location>
</feature>
<organism evidence="2 3">
    <name type="scientific">Trichococcus palustris</name>
    <dbReference type="NCBI Taxonomy" id="140314"/>
    <lineage>
        <taxon>Bacteria</taxon>
        <taxon>Bacillati</taxon>
        <taxon>Bacillota</taxon>
        <taxon>Bacilli</taxon>
        <taxon>Lactobacillales</taxon>
        <taxon>Carnobacteriaceae</taxon>
        <taxon>Trichococcus</taxon>
    </lineage>
</organism>
<evidence type="ECO:0008006" key="4">
    <source>
        <dbReference type="Google" id="ProtNLM"/>
    </source>
</evidence>
<keyword evidence="1" id="KW-0812">Transmembrane</keyword>
<evidence type="ECO:0000313" key="3">
    <source>
        <dbReference type="Proteomes" id="UP000242754"/>
    </source>
</evidence>
<keyword evidence="1" id="KW-1133">Transmembrane helix</keyword>
<name>A0A143Z0A9_9LACT</name>
<reference evidence="2 3" key="1">
    <citation type="submission" date="2016-02" db="EMBL/GenBank/DDBJ databases">
        <authorList>
            <person name="Wen L."/>
            <person name="He K."/>
            <person name="Yang H."/>
        </authorList>
    </citation>
    <scope>NUCLEOTIDE SEQUENCE [LARGE SCALE GENOMIC DNA]</scope>
    <source>
        <strain evidence="2">Trichococcus palustris</strain>
    </source>
</reference>
<evidence type="ECO:0000313" key="2">
    <source>
        <dbReference type="EMBL" id="CZR01641.1"/>
    </source>
</evidence>
<dbReference type="Proteomes" id="UP000242754">
    <property type="component" value="Unassembled WGS sequence"/>
</dbReference>
<dbReference type="OrthoDB" id="48047at2"/>
<proteinExistence type="predicted"/>
<dbReference type="RefSeq" id="WP_087034163.1">
    <property type="nucleotide sequence ID" value="NZ_FJNE01000011.1"/>
</dbReference>
<gene>
    <name evidence="2" type="ORF">Tpal_2661</name>
</gene>
<dbReference type="EMBL" id="FJNE01000011">
    <property type="protein sequence ID" value="CZR01641.1"/>
    <property type="molecule type" value="Genomic_DNA"/>
</dbReference>
<keyword evidence="1" id="KW-0472">Membrane</keyword>
<dbReference type="STRING" id="140314.SAMN04488076_1367"/>
<protein>
    <recommendedName>
        <fullName evidence="4">SHOCT domain-containing protein</fullName>
    </recommendedName>
</protein>
<evidence type="ECO:0000256" key="1">
    <source>
        <dbReference type="SAM" id="Phobius"/>
    </source>
</evidence>
<keyword evidence="3" id="KW-1185">Reference proteome</keyword>
<dbReference type="AlphaFoldDB" id="A0A143Z0A9"/>
<sequence length="79" mass="8966">MFSRCFQYFGGFGMGGMMFMGIFWIALIILVVYLLVKLSSSTRNITKASTEETALDILKKELAKGNITEEEFESKKKLL</sequence>
<accession>A0A143Z0A9</accession>